<reference evidence="1" key="1">
    <citation type="journal article" date="2021" name="PeerJ">
        <title>Extensive microbial diversity within the chicken gut microbiome revealed by metagenomics and culture.</title>
        <authorList>
            <person name="Gilroy R."/>
            <person name="Ravi A."/>
            <person name="Getino M."/>
            <person name="Pursley I."/>
            <person name="Horton D.L."/>
            <person name="Alikhan N.F."/>
            <person name="Baker D."/>
            <person name="Gharbi K."/>
            <person name="Hall N."/>
            <person name="Watson M."/>
            <person name="Adriaenssens E.M."/>
            <person name="Foster-Nyarko E."/>
            <person name="Jarju S."/>
            <person name="Secka A."/>
            <person name="Antonio M."/>
            <person name="Oren A."/>
            <person name="Chaudhuri R.R."/>
            <person name="La Ragione R."/>
            <person name="Hildebrand F."/>
            <person name="Pallen M.J."/>
        </authorList>
    </citation>
    <scope>NUCLEOTIDE SEQUENCE</scope>
    <source>
        <strain evidence="1">1647</strain>
    </source>
</reference>
<organism evidence="1 2">
    <name type="scientific">Brachybacterium paraconglomeratum</name>
    <dbReference type="NCBI Taxonomy" id="173362"/>
    <lineage>
        <taxon>Bacteria</taxon>
        <taxon>Bacillati</taxon>
        <taxon>Actinomycetota</taxon>
        <taxon>Actinomycetes</taxon>
        <taxon>Micrococcales</taxon>
        <taxon>Dermabacteraceae</taxon>
        <taxon>Brachybacterium</taxon>
    </lineage>
</organism>
<accession>A0A921GQX1</accession>
<dbReference type="AlphaFoldDB" id="A0A921GQX1"/>
<evidence type="ECO:0000313" key="1">
    <source>
        <dbReference type="EMBL" id="HJF50661.1"/>
    </source>
</evidence>
<reference evidence="1" key="2">
    <citation type="submission" date="2021-09" db="EMBL/GenBank/DDBJ databases">
        <authorList>
            <person name="Gilroy R."/>
        </authorList>
    </citation>
    <scope>NUCLEOTIDE SEQUENCE</scope>
    <source>
        <strain evidence="1">1647</strain>
    </source>
</reference>
<dbReference type="EMBL" id="DYWO01000385">
    <property type="protein sequence ID" value="HJF50661.1"/>
    <property type="molecule type" value="Genomic_DNA"/>
</dbReference>
<protein>
    <submittedName>
        <fullName evidence="1">Uncharacterized protein</fullName>
    </submittedName>
</protein>
<gene>
    <name evidence="1" type="ORF">K8W24_12880</name>
</gene>
<evidence type="ECO:0000313" key="2">
    <source>
        <dbReference type="Proteomes" id="UP000775129"/>
    </source>
</evidence>
<dbReference type="RefSeq" id="WP_191458787.1">
    <property type="nucleotide sequence ID" value="NZ_CANLNX010000010.1"/>
</dbReference>
<comment type="caution">
    <text evidence="1">The sequence shown here is derived from an EMBL/GenBank/DDBJ whole genome shotgun (WGS) entry which is preliminary data.</text>
</comment>
<name>A0A921GQX1_9MICO</name>
<sequence>MSTDDTTGRGPEPEDIDAEFARLTEGLSLDDAPLTVEDVLSDASAAPEEDEVPTIAVVATSVATAKALAGVIRLGREARTDGIDIPTDSRTFDTATGAVAVGPLSEAAAHDLAAITSTALQRNGIVVFWRRGDRMTATRYKNGERGEDISPAIVLGAVDDLVEELLLGTTSLDELGEGLDPASLTRAEALEWISSGGRKRP</sequence>
<proteinExistence type="predicted"/>
<dbReference type="Proteomes" id="UP000775129">
    <property type="component" value="Unassembled WGS sequence"/>
</dbReference>